<keyword evidence="2" id="KW-1185">Reference proteome</keyword>
<name>S7RP35_GLOTA</name>
<dbReference type="AlphaFoldDB" id="S7RP35"/>
<dbReference type="GeneID" id="19299274"/>
<protein>
    <submittedName>
        <fullName evidence="1">Uncharacterized protein</fullName>
    </submittedName>
</protein>
<dbReference type="Proteomes" id="UP000030669">
    <property type="component" value="Unassembled WGS sequence"/>
</dbReference>
<evidence type="ECO:0000313" key="2">
    <source>
        <dbReference type="Proteomes" id="UP000030669"/>
    </source>
</evidence>
<accession>S7RP35</accession>
<dbReference type="RefSeq" id="XP_007865061.1">
    <property type="nucleotide sequence ID" value="XM_007866870.1"/>
</dbReference>
<gene>
    <name evidence="1" type="ORF">GLOTRDRAFT_110742</name>
</gene>
<proteinExistence type="predicted"/>
<dbReference type="HOGENOM" id="CLU_1503599_0_0_1"/>
<organism evidence="1 2">
    <name type="scientific">Gloeophyllum trabeum (strain ATCC 11539 / FP-39264 / Madison 617)</name>
    <name type="common">Brown rot fungus</name>
    <dbReference type="NCBI Taxonomy" id="670483"/>
    <lineage>
        <taxon>Eukaryota</taxon>
        <taxon>Fungi</taxon>
        <taxon>Dikarya</taxon>
        <taxon>Basidiomycota</taxon>
        <taxon>Agaricomycotina</taxon>
        <taxon>Agaricomycetes</taxon>
        <taxon>Gloeophyllales</taxon>
        <taxon>Gloeophyllaceae</taxon>
        <taxon>Gloeophyllum</taxon>
    </lineage>
</organism>
<dbReference type="InterPro" id="IPR053143">
    <property type="entry name" value="Arylsulfate_ST"/>
</dbReference>
<dbReference type="OrthoDB" id="5427350at2759"/>
<dbReference type="KEGG" id="gtr:GLOTRDRAFT_110742"/>
<reference evidence="1 2" key="1">
    <citation type="journal article" date="2012" name="Science">
        <title>The Paleozoic origin of enzymatic lignin decomposition reconstructed from 31 fungal genomes.</title>
        <authorList>
            <person name="Floudas D."/>
            <person name="Binder M."/>
            <person name="Riley R."/>
            <person name="Barry K."/>
            <person name="Blanchette R.A."/>
            <person name="Henrissat B."/>
            <person name="Martinez A.T."/>
            <person name="Otillar R."/>
            <person name="Spatafora J.W."/>
            <person name="Yadav J.S."/>
            <person name="Aerts A."/>
            <person name="Benoit I."/>
            <person name="Boyd A."/>
            <person name="Carlson A."/>
            <person name="Copeland A."/>
            <person name="Coutinho P.M."/>
            <person name="de Vries R.P."/>
            <person name="Ferreira P."/>
            <person name="Findley K."/>
            <person name="Foster B."/>
            <person name="Gaskell J."/>
            <person name="Glotzer D."/>
            <person name="Gorecki P."/>
            <person name="Heitman J."/>
            <person name="Hesse C."/>
            <person name="Hori C."/>
            <person name="Igarashi K."/>
            <person name="Jurgens J.A."/>
            <person name="Kallen N."/>
            <person name="Kersten P."/>
            <person name="Kohler A."/>
            <person name="Kuees U."/>
            <person name="Kumar T.K.A."/>
            <person name="Kuo A."/>
            <person name="LaButti K."/>
            <person name="Larrondo L.F."/>
            <person name="Lindquist E."/>
            <person name="Ling A."/>
            <person name="Lombard V."/>
            <person name="Lucas S."/>
            <person name="Lundell T."/>
            <person name="Martin R."/>
            <person name="McLaughlin D.J."/>
            <person name="Morgenstern I."/>
            <person name="Morin E."/>
            <person name="Murat C."/>
            <person name="Nagy L.G."/>
            <person name="Nolan M."/>
            <person name="Ohm R.A."/>
            <person name="Patyshakuliyeva A."/>
            <person name="Rokas A."/>
            <person name="Ruiz-Duenas F.J."/>
            <person name="Sabat G."/>
            <person name="Salamov A."/>
            <person name="Samejima M."/>
            <person name="Schmutz J."/>
            <person name="Slot J.C."/>
            <person name="St John F."/>
            <person name="Stenlid J."/>
            <person name="Sun H."/>
            <person name="Sun S."/>
            <person name="Syed K."/>
            <person name="Tsang A."/>
            <person name="Wiebenga A."/>
            <person name="Young D."/>
            <person name="Pisabarro A."/>
            <person name="Eastwood D.C."/>
            <person name="Martin F."/>
            <person name="Cullen D."/>
            <person name="Grigoriev I.V."/>
            <person name="Hibbett D.S."/>
        </authorList>
    </citation>
    <scope>NUCLEOTIDE SEQUENCE [LARGE SCALE GENOMIC DNA]</scope>
    <source>
        <strain evidence="1 2">ATCC 11539</strain>
    </source>
</reference>
<evidence type="ECO:0000313" key="1">
    <source>
        <dbReference type="EMBL" id="EPQ56305.1"/>
    </source>
</evidence>
<sequence length="179" mass="18935">MMYSAALGGQNLSDGPVQNYRAFKSTTWQGFPRAVPDLAINGTTVYVSWNGATEVQMWEVAVGDKSAPHTLSSAANASRSLFETSLTMDSESPYVQVRAYGGNGAILGASAVVESSSGSSAFNGKVHRLSNPEVIGASAPTCGNYQVQQVVSTSLGVRTVMNYRLLCTVTLLMVFILIV</sequence>
<dbReference type="EMBL" id="KB469300">
    <property type="protein sequence ID" value="EPQ56305.1"/>
    <property type="molecule type" value="Genomic_DNA"/>
</dbReference>
<dbReference type="PANTHER" id="PTHR35340:SF5">
    <property type="entry name" value="ASST-DOMAIN-CONTAINING PROTEIN"/>
    <property type="match status" value="1"/>
</dbReference>
<dbReference type="STRING" id="670483.S7RP35"/>
<dbReference type="PANTHER" id="PTHR35340">
    <property type="entry name" value="PQQ ENZYME REPEAT PROTEIN-RELATED"/>
    <property type="match status" value="1"/>
</dbReference>